<evidence type="ECO:0000256" key="2">
    <source>
        <dbReference type="SAM" id="SignalP"/>
    </source>
</evidence>
<dbReference type="STRING" id="559515.M4B2A9"/>
<dbReference type="Proteomes" id="UP000011713">
    <property type="component" value="Unassembled WGS sequence"/>
</dbReference>
<protein>
    <recommendedName>
        <fullName evidence="5">RxLR effector candidate protein</fullName>
    </recommendedName>
</protein>
<dbReference type="OMA" id="YDCWPFE"/>
<sequence>MTARRPVSTTKLLLALLVAVVTCTTVSSTAKCFYKKQKGSDVVNDDHPETKSYMETDVENKQTPATFDMLEPDIRTGSENGSPNDPPETDDGSAEAEASDDEGTAQESPEKSSADTSSTGNSTDGHATFGDVASGDDKCIIGKPNEYITRKDLDWVWTHRMAKGVPDFKNYITDQLVRNKGKLSYCVRWDSTEKLSKKVAMKFETMLNRQYKAWNHWLKGYGCWPFEEIEVTIVGWATRDASLFDWSDDSLGQIYTTEKDEDGVPRCPENCFKHKDCAAASDTSKCEGVPFDQSLWPTLGQGGGAGGDWGQRVDAKNMLDSLDLEQLTIVSHEMGHGFGLPDFYKPEEQPNEDFPVCLMKAGSAHMVTPADGWMLRRIYENLMPRYDFT</sequence>
<feature type="signal peptide" evidence="2">
    <location>
        <begin position="1"/>
        <end position="23"/>
    </location>
</feature>
<feature type="compositionally biased region" description="Basic and acidic residues" evidence="1">
    <location>
        <begin position="44"/>
        <end position="60"/>
    </location>
</feature>
<feature type="compositionally biased region" description="Acidic residues" evidence="1">
    <location>
        <begin position="87"/>
        <end position="104"/>
    </location>
</feature>
<evidence type="ECO:0000313" key="4">
    <source>
        <dbReference type="Proteomes" id="UP000011713"/>
    </source>
</evidence>
<dbReference type="SUPFAM" id="SSF55486">
    <property type="entry name" value="Metalloproteases ('zincins'), catalytic domain"/>
    <property type="match status" value="1"/>
</dbReference>
<feature type="chain" id="PRO_5004048441" description="RxLR effector candidate protein" evidence="2">
    <location>
        <begin position="24"/>
        <end position="389"/>
    </location>
</feature>
<evidence type="ECO:0000256" key="1">
    <source>
        <dbReference type="SAM" id="MobiDB-lite"/>
    </source>
</evidence>
<feature type="region of interest" description="Disordered" evidence="1">
    <location>
        <begin position="37"/>
        <end position="135"/>
    </location>
</feature>
<reference evidence="4" key="1">
    <citation type="journal article" date="2010" name="Science">
        <title>Signatures of adaptation to obligate biotrophy in the Hyaloperonospora arabidopsidis genome.</title>
        <authorList>
            <person name="Baxter L."/>
            <person name="Tripathy S."/>
            <person name="Ishaque N."/>
            <person name="Boot N."/>
            <person name="Cabral A."/>
            <person name="Kemen E."/>
            <person name="Thines M."/>
            <person name="Ah-Fong A."/>
            <person name="Anderson R."/>
            <person name="Badejoko W."/>
            <person name="Bittner-Eddy P."/>
            <person name="Boore J.L."/>
            <person name="Chibucos M.C."/>
            <person name="Coates M."/>
            <person name="Dehal P."/>
            <person name="Delehaunty K."/>
            <person name="Dong S."/>
            <person name="Downton P."/>
            <person name="Dumas B."/>
            <person name="Fabro G."/>
            <person name="Fronick C."/>
            <person name="Fuerstenberg S.I."/>
            <person name="Fulton L."/>
            <person name="Gaulin E."/>
            <person name="Govers F."/>
            <person name="Hughes L."/>
            <person name="Humphray S."/>
            <person name="Jiang R.H."/>
            <person name="Judelson H."/>
            <person name="Kamoun S."/>
            <person name="Kyung K."/>
            <person name="Meijer H."/>
            <person name="Minx P."/>
            <person name="Morris P."/>
            <person name="Nelson J."/>
            <person name="Phuntumart V."/>
            <person name="Qutob D."/>
            <person name="Rehmany A."/>
            <person name="Rougon-Cardoso A."/>
            <person name="Ryden P."/>
            <person name="Torto-Alalibo T."/>
            <person name="Studholme D."/>
            <person name="Wang Y."/>
            <person name="Win J."/>
            <person name="Wood J."/>
            <person name="Clifton S.W."/>
            <person name="Rogers J."/>
            <person name="Van den Ackerveken G."/>
            <person name="Jones J.D."/>
            <person name="McDowell J.M."/>
            <person name="Beynon J."/>
            <person name="Tyler B.M."/>
        </authorList>
    </citation>
    <scope>NUCLEOTIDE SEQUENCE [LARGE SCALE GENOMIC DNA]</scope>
    <source>
        <strain evidence="4">Emoy2</strain>
    </source>
</reference>
<dbReference type="EMBL" id="JH597777">
    <property type="status" value="NOT_ANNOTATED_CDS"/>
    <property type="molecule type" value="Genomic_DNA"/>
</dbReference>
<dbReference type="HOGENOM" id="CLU_016835_0_0_1"/>
<accession>M4B2A9</accession>
<keyword evidence="4" id="KW-1185">Reference proteome</keyword>
<keyword evidence="2" id="KW-0732">Signal</keyword>
<evidence type="ECO:0000313" key="3">
    <source>
        <dbReference type="EnsemblProtists" id="HpaP800407"/>
    </source>
</evidence>
<dbReference type="eggNOG" id="ENOG502QQXU">
    <property type="taxonomic scope" value="Eukaryota"/>
</dbReference>
<evidence type="ECO:0008006" key="5">
    <source>
        <dbReference type="Google" id="ProtNLM"/>
    </source>
</evidence>
<reference evidence="3" key="2">
    <citation type="submission" date="2015-06" db="UniProtKB">
        <authorList>
            <consortium name="EnsemblProtists"/>
        </authorList>
    </citation>
    <scope>IDENTIFICATION</scope>
    <source>
        <strain evidence="3">Emoy2</strain>
    </source>
</reference>
<name>M4B2A9_HYAAE</name>
<dbReference type="InParanoid" id="M4B2A9"/>
<feature type="compositionally biased region" description="Polar residues" evidence="1">
    <location>
        <begin position="114"/>
        <end position="125"/>
    </location>
</feature>
<dbReference type="PANTHER" id="PTHR35606">
    <property type="entry name" value="CELLULOSE-BINDING FAMILY II PROTEIN"/>
    <property type="match status" value="1"/>
</dbReference>
<proteinExistence type="predicted"/>
<dbReference type="PANTHER" id="PTHR35606:SF4">
    <property type="entry name" value="CELLULOSE-BINDING FAMILY II PROTEIN"/>
    <property type="match status" value="1"/>
</dbReference>
<dbReference type="EnsemblProtists" id="HpaT800407">
    <property type="protein sequence ID" value="HpaP800407"/>
    <property type="gene ID" value="HpaG800407"/>
</dbReference>
<organism evidence="3 4">
    <name type="scientific">Hyaloperonospora arabidopsidis (strain Emoy2)</name>
    <name type="common">Downy mildew agent</name>
    <name type="synonym">Peronospora arabidopsidis</name>
    <dbReference type="NCBI Taxonomy" id="559515"/>
    <lineage>
        <taxon>Eukaryota</taxon>
        <taxon>Sar</taxon>
        <taxon>Stramenopiles</taxon>
        <taxon>Oomycota</taxon>
        <taxon>Peronosporomycetes</taxon>
        <taxon>Peronosporales</taxon>
        <taxon>Peronosporaceae</taxon>
        <taxon>Hyaloperonospora</taxon>
    </lineage>
</organism>
<dbReference type="AlphaFoldDB" id="M4B2A9"/>
<dbReference type="VEuPathDB" id="FungiDB:HpaG800407"/>